<sequence>MLSIVYCSSNNSRNQNLNLCNIINLNHAFLCTPYKNCHTRATIYRARIYKLENPGFDREGPPSETLELHKIFTCQKTRPSITEESREPLDAKLASPAGVPVDDANDSRCALLAIMHGSGPALLHPCRFLTQVAGCPRQRPQQQSPTSQVPCFSSGIPYKHPWSSPMGFDNTLPHSQIPRPRLSSSTEKTTPYQSSQSRSSTSDSQPLKTSAPLLPDQLQAPADAPFSLGNFRCGNVDISLIGRSPSPRSFDTTDDDTILPVDGPA</sequence>
<proteinExistence type="predicted"/>
<evidence type="ECO:0000256" key="1">
    <source>
        <dbReference type="SAM" id="MobiDB-lite"/>
    </source>
</evidence>
<name>A0A9Q0GZ89_9MAGN</name>
<feature type="region of interest" description="Disordered" evidence="1">
    <location>
        <begin position="163"/>
        <end position="212"/>
    </location>
</feature>
<protein>
    <submittedName>
        <fullName evidence="2">Uncharacterized protein</fullName>
    </submittedName>
</protein>
<feature type="compositionally biased region" description="Polar residues" evidence="1">
    <location>
        <begin position="182"/>
        <end position="192"/>
    </location>
</feature>
<comment type="caution">
    <text evidence="2">The sequence shown here is derived from an EMBL/GenBank/DDBJ whole genome shotgun (WGS) entry which is preliminary data.</text>
</comment>
<gene>
    <name evidence="2" type="ORF">NE237_012141</name>
</gene>
<dbReference type="Proteomes" id="UP001141806">
    <property type="component" value="Unassembled WGS sequence"/>
</dbReference>
<dbReference type="AlphaFoldDB" id="A0A9Q0GZ89"/>
<dbReference type="EMBL" id="JAMYWD010000011">
    <property type="protein sequence ID" value="KAJ4955358.1"/>
    <property type="molecule type" value="Genomic_DNA"/>
</dbReference>
<feature type="compositionally biased region" description="Low complexity" evidence="1">
    <location>
        <begin position="193"/>
        <end position="205"/>
    </location>
</feature>
<accession>A0A9Q0GZ89</accession>
<feature type="region of interest" description="Disordered" evidence="1">
    <location>
        <begin position="242"/>
        <end position="265"/>
    </location>
</feature>
<evidence type="ECO:0000313" key="2">
    <source>
        <dbReference type="EMBL" id="KAJ4955358.1"/>
    </source>
</evidence>
<reference evidence="2" key="1">
    <citation type="journal article" date="2023" name="Plant J.">
        <title>The genome of the king protea, Protea cynaroides.</title>
        <authorList>
            <person name="Chang J."/>
            <person name="Duong T.A."/>
            <person name="Schoeman C."/>
            <person name="Ma X."/>
            <person name="Roodt D."/>
            <person name="Barker N."/>
            <person name="Li Z."/>
            <person name="Van de Peer Y."/>
            <person name="Mizrachi E."/>
        </authorList>
    </citation>
    <scope>NUCLEOTIDE SEQUENCE</scope>
    <source>
        <tissue evidence="2">Young leaves</tissue>
    </source>
</reference>
<evidence type="ECO:0000313" key="3">
    <source>
        <dbReference type="Proteomes" id="UP001141806"/>
    </source>
</evidence>
<keyword evidence="3" id="KW-1185">Reference proteome</keyword>
<organism evidence="2 3">
    <name type="scientific">Protea cynaroides</name>
    <dbReference type="NCBI Taxonomy" id="273540"/>
    <lineage>
        <taxon>Eukaryota</taxon>
        <taxon>Viridiplantae</taxon>
        <taxon>Streptophyta</taxon>
        <taxon>Embryophyta</taxon>
        <taxon>Tracheophyta</taxon>
        <taxon>Spermatophyta</taxon>
        <taxon>Magnoliopsida</taxon>
        <taxon>Proteales</taxon>
        <taxon>Proteaceae</taxon>
        <taxon>Protea</taxon>
    </lineage>
</organism>